<dbReference type="InterPro" id="IPR029000">
    <property type="entry name" value="Cyclophilin-like_dom_sf"/>
</dbReference>
<dbReference type="GO" id="GO:0016787">
    <property type="term" value="F:hydrolase activity"/>
    <property type="evidence" value="ECO:0007669"/>
    <property type="project" value="UniProtKB-KW"/>
</dbReference>
<organism evidence="5 6">
    <name type="scientific">Ahniella affigens</name>
    <dbReference type="NCBI Taxonomy" id="2021234"/>
    <lineage>
        <taxon>Bacteria</taxon>
        <taxon>Pseudomonadati</taxon>
        <taxon>Pseudomonadota</taxon>
        <taxon>Gammaproteobacteria</taxon>
        <taxon>Lysobacterales</taxon>
        <taxon>Rhodanobacteraceae</taxon>
        <taxon>Ahniella</taxon>
    </lineage>
</organism>
<name>A0A2P1PYD0_9GAMM</name>
<evidence type="ECO:0000256" key="2">
    <source>
        <dbReference type="ARBA" id="ARBA00022801"/>
    </source>
</evidence>
<gene>
    <name evidence="5" type="ORF">C7S18_22900</name>
</gene>
<accession>A0A2P1PYD0</accession>
<keyword evidence="3" id="KW-0067">ATP-binding</keyword>
<dbReference type="Proteomes" id="UP000241074">
    <property type="component" value="Chromosome"/>
</dbReference>
<sequence length="316" mass="33956">MSITVHDAGVLATIQGDPRRGFEQFGVPPSGAMDRVACLALNALLGNAPDGPVIELALGTLNMTATETRHVAVLAQGFELRIDGAMRALAEAHVWPAGSRLTLRRREGPGYAYLGIGGRWRLSPQLGSVSTDVRNHIGGMAGRPLQAGDCFEIESNASADTPPARLRLRWPLQDLQHPQLRVIVHEPKLAAPLFGANLTVDLNSTRQALLLHPPTSVPHDQRQRLSTPQWPGAIQALPDGRFALLGPEAQTIGGYPLVASVCAADLSRLGRISGGQTLRCLPVSVSAAAQLARQQQAWLREWLSEITLRRAPNNRG</sequence>
<evidence type="ECO:0000259" key="4">
    <source>
        <dbReference type="SMART" id="SM00797"/>
    </source>
</evidence>
<dbReference type="EMBL" id="CP027860">
    <property type="protein sequence ID" value="AVP99848.1"/>
    <property type="molecule type" value="Genomic_DNA"/>
</dbReference>
<dbReference type="Pfam" id="PF02626">
    <property type="entry name" value="CT_A_B"/>
    <property type="match status" value="1"/>
</dbReference>
<dbReference type="RefSeq" id="WP_106893767.1">
    <property type="nucleotide sequence ID" value="NZ_CP027860.1"/>
</dbReference>
<dbReference type="SMART" id="SM00797">
    <property type="entry name" value="AHS2"/>
    <property type="match status" value="1"/>
</dbReference>
<evidence type="ECO:0000313" key="5">
    <source>
        <dbReference type="EMBL" id="AVP99848.1"/>
    </source>
</evidence>
<protein>
    <recommendedName>
        <fullName evidence="4">Carboxyltransferase domain-containing protein</fullName>
    </recommendedName>
</protein>
<dbReference type="AlphaFoldDB" id="A0A2P1PYD0"/>
<dbReference type="PANTHER" id="PTHR43309">
    <property type="entry name" value="5-OXOPROLINASE SUBUNIT C"/>
    <property type="match status" value="1"/>
</dbReference>
<proteinExistence type="predicted"/>
<evidence type="ECO:0000256" key="1">
    <source>
        <dbReference type="ARBA" id="ARBA00022741"/>
    </source>
</evidence>
<dbReference type="PANTHER" id="PTHR43309:SF3">
    <property type="entry name" value="5-OXOPROLINASE SUBUNIT C"/>
    <property type="match status" value="1"/>
</dbReference>
<evidence type="ECO:0000313" key="6">
    <source>
        <dbReference type="Proteomes" id="UP000241074"/>
    </source>
</evidence>
<keyword evidence="2" id="KW-0378">Hydrolase</keyword>
<evidence type="ECO:0000256" key="3">
    <source>
        <dbReference type="ARBA" id="ARBA00022840"/>
    </source>
</evidence>
<dbReference type="InterPro" id="IPR052708">
    <property type="entry name" value="PxpC"/>
</dbReference>
<reference evidence="5 6" key="2">
    <citation type="submission" date="2018-03" db="EMBL/GenBank/DDBJ databases">
        <authorList>
            <person name="Keele B.F."/>
        </authorList>
    </citation>
    <scope>NUCLEOTIDE SEQUENCE [LARGE SCALE GENOMIC DNA]</scope>
    <source>
        <strain evidence="5 6">D13</strain>
    </source>
</reference>
<dbReference type="InterPro" id="IPR003778">
    <property type="entry name" value="CT_A_B"/>
</dbReference>
<keyword evidence="1" id="KW-0547">Nucleotide-binding</keyword>
<reference evidence="5 6" key="1">
    <citation type="submission" date="2018-03" db="EMBL/GenBank/DDBJ databases">
        <title>Ahniella affigens gen. nov., sp. nov., a gammaproteobacterium isolated from sandy soil near a stream.</title>
        <authorList>
            <person name="Ko Y."/>
            <person name="Kim J.-H."/>
        </authorList>
    </citation>
    <scope>NUCLEOTIDE SEQUENCE [LARGE SCALE GENOMIC DNA]</scope>
    <source>
        <strain evidence="5 6">D13</strain>
    </source>
</reference>
<dbReference type="Gene3D" id="2.40.100.10">
    <property type="entry name" value="Cyclophilin-like"/>
    <property type="match status" value="1"/>
</dbReference>
<dbReference type="KEGG" id="xba:C7S18_22900"/>
<dbReference type="OrthoDB" id="9768696at2"/>
<keyword evidence="6" id="KW-1185">Reference proteome</keyword>
<feature type="domain" description="Carboxyltransferase" evidence="4">
    <location>
        <begin position="24"/>
        <end position="298"/>
    </location>
</feature>
<dbReference type="GO" id="GO:0005524">
    <property type="term" value="F:ATP binding"/>
    <property type="evidence" value="ECO:0007669"/>
    <property type="project" value="UniProtKB-KW"/>
</dbReference>